<dbReference type="RefSeq" id="WP_346822811.1">
    <property type="nucleotide sequence ID" value="NZ_JBDKWZ010000011.1"/>
</dbReference>
<evidence type="ECO:0000313" key="1">
    <source>
        <dbReference type="EMBL" id="MEN7550034.1"/>
    </source>
</evidence>
<dbReference type="Proteomes" id="UP001403385">
    <property type="component" value="Unassembled WGS sequence"/>
</dbReference>
<gene>
    <name evidence="1" type="ORF">AAG747_19075</name>
</gene>
<keyword evidence="2" id="KW-1185">Reference proteome</keyword>
<comment type="caution">
    <text evidence="1">The sequence shown here is derived from an EMBL/GenBank/DDBJ whole genome shotgun (WGS) entry which is preliminary data.</text>
</comment>
<name>A0AAW9RYP0_9BACT</name>
<accession>A0AAW9RYP0</accession>
<proteinExistence type="predicted"/>
<dbReference type="AlphaFoldDB" id="A0AAW9RYP0"/>
<evidence type="ECO:0000313" key="2">
    <source>
        <dbReference type="Proteomes" id="UP001403385"/>
    </source>
</evidence>
<evidence type="ECO:0008006" key="3">
    <source>
        <dbReference type="Google" id="ProtNLM"/>
    </source>
</evidence>
<protein>
    <recommendedName>
        <fullName evidence="3">SMI1/KNR4 family protein</fullName>
    </recommendedName>
</protein>
<reference evidence="1 2" key="1">
    <citation type="submission" date="2024-04" db="EMBL/GenBank/DDBJ databases">
        <title>Novel genus in family Flammeovirgaceae.</title>
        <authorList>
            <person name="Nguyen T.H."/>
            <person name="Vuong T.Q."/>
            <person name="Le H."/>
            <person name="Kim S.-G."/>
        </authorList>
    </citation>
    <scope>NUCLEOTIDE SEQUENCE [LARGE SCALE GENOMIC DNA]</scope>
    <source>
        <strain evidence="1 2">JCM 23209</strain>
    </source>
</reference>
<organism evidence="1 2">
    <name type="scientific">Rapidithrix thailandica</name>
    <dbReference type="NCBI Taxonomy" id="413964"/>
    <lineage>
        <taxon>Bacteria</taxon>
        <taxon>Pseudomonadati</taxon>
        <taxon>Bacteroidota</taxon>
        <taxon>Cytophagia</taxon>
        <taxon>Cytophagales</taxon>
        <taxon>Flammeovirgaceae</taxon>
        <taxon>Rapidithrix</taxon>
    </lineage>
</organism>
<sequence>MEELTNKYKEVFGKYPIPETLKKLMDFEKQYGGETYSECFYLCVDLDKTPDMGQYSLDGEYFERLMVFANADGTGAKYAFWANEMGISLEEAPIIVIGSEGHIQVMAKNLKELLRLLSFGPETMDGEFYKDLDDFEDPENATEFREWMISELNVRPIEKLAIDDSEEVNTIVKEAVQTYGEPFKEWMMSLTPQYASFDEYD</sequence>
<dbReference type="EMBL" id="JBDKWZ010000011">
    <property type="protein sequence ID" value="MEN7550034.1"/>
    <property type="molecule type" value="Genomic_DNA"/>
</dbReference>